<evidence type="ECO:0000256" key="1">
    <source>
        <dbReference type="SAM" id="MobiDB-lite"/>
    </source>
</evidence>
<feature type="region of interest" description="Disordered" evidence="1">
    <location>
        <begin position="1"/>
        <end position="20"/>
    </location>
</feature>
<sequence>MSDQQPNPMRLIYDESKGAHQTSKQLLPLLTLLEEPEGSGSLDEIKMLLATMVQILGQHSASLNEIKTSIGHGPGGASPTA</sequence>
<evidence type="ECO:0000313" key="2">
    <source>
        <dbReference type="EMBL" id="UZF88824.1"/>
    </source>
</evidence>
<gene>
    <name evidence="2" type="ORF">NWE54_08565</name>
</gene>
<dbReference type="EMBL" id="CP102774">
    <property type="protein sequence ID" value="UZF88824.1"/>
    <property type="molecule type" value="Genomic_DNA"/>
</dbReference>
<protein>
    <submittedName>
        <fullName evidence="2">Uncharacterized protein</fullName>
    </submittedName>
</protein>
<name>A0A9E8A1L2_9HYPH</name>
<accession>A0A9E8A1L2</accession>
<reference evidence="2" key="1">
    <citation type="submission" date="2022-08" db="EMBL/GenBank/DDBJ databases">
        <title>Complete Genome Sequences of 2 Bosea sp. soil isolates.</title>
        <authorList>
            <person name="Alvarez Arevalo M."/>
            <person name="Sterndorff E.B."/>
            <person name="Faurdal D."/>
            <person name="Joergensen T.S."/>
            <person name="Weber T."/>
        </authorList>
    </citation>
    <scope>NUCLEOTIDE SEQUENCE</scope>
    <source>
        <strain evidence="2">NBC_00436</strain>
    </source>
</reference>
<proteinExistence type="predicted"/>
<organism evidence="2">
    <name type="scientific">Bosea sp. NBC_00436</name>
    <dbReference type="NCBI Taxonomy" id="2969620"/>
    <lineage>
        <taxon>Bacteria</taxon>
        <taxon>Pseudomonadati</taxon>
        <taxon>Pseudomonadota</taxon>
        <taxon>Alphaproteobacteria</taxon>
        <taxon>Hyphomicrobiales</taxon>
        <taxon>Boseaceae</taxon>
        <taxon>Bosea</taxon>
    </lineage>
</organism>
<dbReference type="AlphaFoldDB" id="A0A9E8A1L2"/>